<organism evidence="1 2">
    <name type="scientific">Clostridium muellerianum</name>
    <dbReference type="NCBI Taxonomy" id="2716538"/>
    <lineage>
        <taxon>Bacteria</taxon>
        <taxon>Bacillati</taxon>
        <taxon>Bacillota</taxon>
        <taxon>Clostridia</taxon>
        <taxon>Eubacteriales</taxon>
        <taxon>Clostridiaceae</taxon>
        <taxon>Clostridium</taxon>
    </lineage>
</organism>
<evidence type="ECO:0000313" key="1">
    <source>
        <dbReference type="EMBL" id="NMM64955.1"/>
    </source>
</evidence>
<keyword evidence="2" id="KW-1185">Reference proteome</keyword>
<dbReference type="SUPFAM" id="SSF52935">
    <property type="entry name" value="PK C-terminal domain-like"/>
    <property type="match status" value="1"/>
</dbReference>
<dbReference type="EMBL" id="JABBNI010000058">
    <property type="protein sequence ID" value="NMM64955.1"/>
    <property type="molecule type" value="Genomic_DNA"/>
</dbReference>
<evidence type="ECO:0000313" key="2">
    <source>
        <dbReference type="Proteomes" id="UP000537131"/>
    </source>
</evidence>
<sequence length="188" mass="21273">MEVKTVYFENVKDDNTIETFKLAEERLRVLGIKKLVLASTTGSTAKRAMYFFKDKGVQLIVIPHQYDFNRKENAFPKELVKTLKENGHEVHFGTMLFHTDKLYSSNVPMIIANFLRRFCEGVKVCYEIVLMASDACLLTNGEKVIAVAGTGKGSDTALVMQAASTRNLEKLRVNEIICKPLNSYELQK</sequence>
<accession>A0A7Y0EK49</accession>
<gene>
    <name evidence="1" type="ORF">HBE96_20400</name>
</gene>
<dbReference type="Gene3D" id="3.40.1380.20">
    <property type="entry name" value="Pyruvate kinase, C-terminal domain"/>
    <property type="match status" value="1"/>
</dbReference>
<comment type="caution">
    <text evidence="1">The sequence shown here is derived from an EMBL/GenBank/DDBJ whole genome shotgun (WGS) entry which is preliminary data.</text>
</comment>
<reference evidence="1 2" key="1">
    <citation type="submission" date="2020-06" db="EMBL/GenBank/DDBJ databases">
        <title>Complete Genome Sequence of Clostridium muelleri sp. nov. P21T, an Acid-Alcohol Producing Acetogen Isolated from Old Hay.</title>
        <authorList>
            <person name="Duncan K.E."/>
            <person name="Tanner R.S."/>
        </authorList>
    </citation>
    <scope>NUCLEOTIDE SEQUENCE [LARGE SCALE GENOMIC DNA]</scope>
    <source>
        <strain evidence="1 2">P21</strain>
    </source>
</reference>
<dbReference type="RefSeq" id="WP_169299540.1">
    <property type="nucleotide sequence ID" value="NZ_JABBNI010000058.1"/>
</dbReference>
<proteinExistence type="predicted"/>
<evidence type="ECO:0008006" key="3">
    <source>
        <dbReference type="Google" id="ProtNLM"/>
    </source>
</evidence>
<protein>
    <recommendedName>
        <fullName evidence="3">Pyruvate kinase C-terminal domain-containing protein</fullName>
    </recommendedName>
</protein>
<dbReference type="InterPro" id="IPR036918">
    <property type="entry name" value="Pyrv_Knase_C_sf"/>
</dbReference>
<dbReference type="AlphaFoldDB" id="A0A7Y0EK49"/>
<dbReference type="Proteomes" id="UP000537131">
    <property type="component" value="Unassembled WGS sequence"/>
</dbReference>
<name>A0A7Y0EK49_9CLOT</name>